<keyword evidence="3" id="KW-0472">Membrane</keyword>
<evidence type="ECO:0000256" key="2">
    <source>
        <dbReference type="PROSITE-ProRule" id="PRU00284"/>
    </source>
</evidence>
<dbReference type="PROSITE" id="PS50111">
    <property type="entry name" value="CHEMOTAXIS_TRANSDUC_2"/>
    <property type="match status" value="1"/>
</dbReference>
<sequence>MMVETKEISELTRSNRIAMLSHISTVTVMVFFMIWESVRGQLSPVYMTIATVVGVIPLIGEVICWKSNTEHAMIKHLVSYGFSLFYTICLFTSPTNLIYVFVIPMIFVVTTYSDTRYLLLINTGTILESIIVVVIGATKGGFGYHGIEAAVVQIVVMIMVGAYSVLTTKVIRENTRKRFTEVAQAKAEAENLLERNEELDQQLSGNIADINVRFEKLTAASKTTTEAMQEVSAGATDTAEHVQNQLEQTHAIQDKVDEVATAVEEIGNSMTLTLKALAEGKQDIEHLASEVEASVDNGTEVTEKLENLNQYMDEMNSIVELIGGITNQTSLLALNASIEAARAGEAGRGFSVVATEISGMATRTKEATVHITELISNVSNAIMEVVGVVSNMINGINEEKTGASNAEESFESIEDNTRAIQKNADTLSRSISELQNANKEIIDSIQTISAISQQVSAHAGETMQAEEENLNVMQDVSAIMQKLATLAAHS</sequence>
<feature type="transmembrane region" description="Helical" evidence="3">
    <location>
        <begin position="44"/>
        <end position="65"/>
    </location>
</feature>
<comment type="caution">
    <text evidence="5">The sequence shown here is derived from an EMBL/GenBank/DDBJ whole genome shotgun (WGS) entry which is preliminary data.</text>
</comment>
<dbReference type="Proteomes" id="UP001212823">
    <property type="component" value="Unassembled WGS sequence"/>
</dbReference>
<dbReference type="GO" id="GO:0007165">
    <property type="term" value="P:signal transduction"/>
    <property type="evidence" value="ECO:0007669"/>
    <property type="project" value="UniProtKB-KW"/>
</dbReference>
<feature type="domain" description="Methyl-accepting transducer" evidence="4">
    <location>
        <begin position="213"/>
        <end position="449"/>
    </location>
</feature>
<dbReference type="SMART" id="SM00283">
    <property type="entry name" value="MA"/>
    <property type="match status" value="1"/>
</dbReference>
<evidence type="ECO:0000256" key="1">
    <source>
        <dbReference type="ARBA" id="ARBA00023224"/>
    </source>
</evidence>
<name>A0AAP3Q4I8_9FIRM</name>
<evidence type="ECO:0000313" key="6">
    <source>
        <dbReference type="Proteomes" id="UP001212823"/>
    </source>
</evidence>
<feature type="transmembrane region" description="Helical" evidence="3">
    <location>
        <begin position="77"/>
        <end position="110"/>
    </location>
</feature>
<feature type="transmembrane region" description="Helical" evidence="3">
    <location>
        <begin position="149"/>
        <end position="166"/>
    </location>
</feature>
<dbReference type="RefSeq" id="WP_306775863.1">
    <property type="nucleotide sequence ID" value="NZ_JADPAO010000033.1"/>
</dbReference>
<feature type="transmembrane region" description="Helical" evidence="3">
    <location>
        <begin position="20"/>
        <end position="38"/>
    </location>
</feature>
<accession>A0AAP3Q4I8</accession>
<organism evidence="5 6">
    <name type="scientific">Agathobacter rectalis</name>
    <dbReference type="NCBI Taxonomy" id="39491"/>
    <lineage>
        <taxon>Bacteria</taxon>
        <taxon>Bacillati</taxon>
        <taxon>Bacillota</taxon>
        <taxon>Clostridia</taxon>
        <taxon>Lachnospirales</taxon>
        <taxon>Lachnospiraceae</taxon>
        <taxon>Agathobacter</taxon>
    </lineage>
</organism>
<dbReference type="SUPFAM" id="SSF58104">
    <property type="entry name" value="Methyl-accepting chemotaxis protein (MCP) signaling domain"/>
    <property type="match status" value="1"/>
</dbReference>
<feature type="transmembrane region" description="Helical" evidence="3">
    <location>
        <begin position="116"/>
        <end position="137"/>
    </location>
</feature>
<keyword evidence="1 2" id="KW-0807">Transducer</keyword>
<dbReference type="PANTHER" id="PTHR32089">
    <property type="entry name" value="METHYL-ACCEPTING CHEMOTAXIS PROTEIN MCPB"/>
    <property type="match status" value="1"/>
</dbReference>
<protein>
    <submittedName>
        <fullName evidence="5">Methyl-accepting chemotaxis protein</fullName>
    </submittedName>
</protein>
<gene>
    <name evidence="5" type="ORF">PNE45_13595</name>
</gene>
<keyword evidence="3" id="KW-1133">Transmembrane helix</keyword>
<evidence type="ECO:0000259" key="4">
    <source>
        <dbReference type="PROSITE" id="PS50111"/>
    </source>
</evidence>
<dbReference type="PANTHER" id="PTHR32089:SF112">
    <property type="entry name" value="LYSOZYME-LIKE PROTEIN-RELATED"/>
    <property type="match status" value="1"/>
</dbReference>
<dbReference type="InterPro" id="IPR004089">
    <property type="entry name" value="MCPsignal_dom"/>
</dbReference>
<proteinExistence type="predicted"/>
<keyword evidence="3" id="KW-0812">Transmembrane</keyword>
<evidence type="ECO:0000313" key="5">
    <source>
        <dbReference type="EMBL" id="MDB8019053.1"/>
    </source>
</evidence>
<dbReference type="Pfam" id="PF00015">
    <property type="entry name" value="MCPsignal"/>
    <property type="match status" value="1"/>
</dbReference>
<evidence type="ECO:0000256" key="3">
    <source>
        <dbReference type="SAM" id="Phobius"/>
    </source>
</evidence>
<dbReference type="EMBL" id="JAQLYE010000032">
    <property type="protein sequence ID" value="MDB8019053.1"/>
    <property type="molecule type" value="Genomic_DNA"/>
</dbReference>
<reference evidence="5" key="1">
    <citation type="submission" date="2023-01" db="EMBL/GenBank/DDBJ databases">
        <title>Human gut microbiome strain richness.</title>
        <authorList>
            <person name="Chen-Liaw A."/>
        </authorList>
    </citation>
    <scope>NUCLEOTIDE SEQUENCE</scope>
    <source>
        <strain evidence="5">1001283st1_D2_1001283B150209_150212</strain>
    </source>
</reference>
<dbReference type="Gene3D" id="1.10.287.950">
    <property type="entry name" value="Methyl-accepting chemotaxis protein"/>
    <property type="match status" value="1"/>
</dbReference>
<dbReference type="GO" id="GO:0016020">
    <property type="term" value="C:membrane"/>
    <property type="evidence" value="ECO:0007669"/>
    <property type="project" value="InterPro"/>
</dbReference>
<dbReference type="AlphaFoldDB" id="A0AAP3Q4I8"/>